<dbReference type="RefSeq" id="WP_070421323.1">
    <property type="nucleotide sequence ID" value="NZ_CP047198.1"/>
</dbReference>
<gene>
    <name evidence="7" type="ORF">HC138_01800</name>
    <name evidence="8" type="ORF">I6L55_01850</name>
</gene>
<evidence type="ECO:0000256" key="6">
    <source>
        <dbReference type="SAM" id="Phobius"/>
    </source>
</evidence>
<keyword evidence="2" id="KW-1003">Cell membrane</keyword>
<name>A0AAP6XL03_9CORY</name>
<reference evidence="8 10" key="2">
    <citation type="submission" date="2021-06" db="EMBL/GenBank/DDBJ databases">
        <title>FDA dAtabase for Regulatory Grade micrObial Sequences (FDA-ARGOS): Supporting development and validation of Infectious Disease Dx tests.</title>
        <authorList>
            <person name="Sproer C."/>
            <person name="Gronow S."/>
            <person name="Severitt S."/>
            <person name="Schroder I."/>
            <person name="Tallon L."/>
            <person name="Sadzewicz L."/>
            <person name="Zhao X."/>
            <person name="Boylan J."/>
            <person name="Ott S."/>
            <person name="Bowen H."/>
            <person name="Vavikolanu K."/>
            <person name="Mehta A."/>
            <person name="Aluvathingal J."/>
            <person name="Nadendla S."/>
            <person name="Lowell S."/>
            <person name="Myers T."/>
            <person name="Yan Y."/>
        </authorList>
    </citation>
    <scope>NUCLEOTIDE SEQUENCE [LARGE SCALE GENOMIC DNA]</scope>
    <source>
        <strain evidence="8 10">FDAARGOS 1425</strain>
    </source>
</reference>
<evidence type="ECO:0000256" key="4">
    <source>
        <dbReference type="ARBA" id="ARBA00022989"/>
    </source>
</evidence>
<dbReference type="AlphaFoldDB" id="A0AAP6XL03"/>
<dbReference type="GO" id="GO:0005886">
    <property type="term" value="C:plasma membrane"/>
    <property type="evidence" value="ECO:0007669"/>
    <property type="project" value="UniProtKB-SubCell"/>
</dbReference>
<dbReference type="Pfam" id="PF01810">
    <property type="entry name" value="LysE"/>
    <property type="match status" value="1"/>
</dbReference>
<dbReference type="PANTHER" id="PTHR30086">
    <property type="entry name" value="ARGININE EXPORTER PROTEIN ARGO"/>
    <property type="match status" value="1"/>
</dbReference>
<proteinExistence type="predicted"/>
<evidence type="ECO:0000256" key="5">
    <source>
        <dbReference type="ARBA" id="ARBA00023136"/>
    </source>
</evidence>
<dbReference type="InterPro" id="IPR001123">
    <property type="entry name" value="LeuE-type"/>
</dbReference>
<feature type="transmembrane region" description="Helical" evidence="6">
    <location>
        <begin position="6"/>
        <end position="28"/>
    </location>
</feature>
<evidence type="ECO:0000256" key="2">
    <source>
        <dbReference type="ARBA" id="ARBA00022475"/>
    </source>
</evidence>
<reference evidence="7 9" key="1">
    <citation type="submission" date="2020-03" db="EMBL/GenBank/DDBJ databases">
        <title>Draft genome sequences of bacterial isolates from the female urobiome.</title>
        <authorList>
            <person name="Miller-Ensminger T."/>
            <person name="Wolfe A.J."/>
            <person name="Putonti C."/>
        </authorList>
    </citation>
    <scope>NUCLEOTIDE SEQUENCE [LARGE SCALE GENOMIC DNA]</scope>
    <source>
        <strain evidence="7 9">UMB8490</strain>
    </source>
</reference>
<feature type="transmembrane region" description="Helical" evidence="6">
    <location>
        <begin position="40"/>
        <end position="65"/>
    </location>
</feature>
<sequence length="214" mass="22330">MIAPGDLAVIIGLNVIGAAAPGPDVVLITRTATRSRRHGWATAIGIQTGVLMWCALTVFGAAALLNAFPDALTYVQLVGGAVLIAMGASNVRGGLADRHNPPMTLEEAEQRLGTVRSAYMRGLATNLANPKIVIALSAMIAPLLPPSPSLSTALIVTFALWLSSFVLFAVFVQVISTQRVRRKFLSAGPYIDIGAGAFFVIVGLTLIVRGALAL</sequence>
<dbReference type="GeneID" id="92748917"/>
<feature type="transmembrane region" description="Helical" evidence="6">
    <location>
        <begin position="150"/>
        <end position="172"/>
    </location>
</feature>
<keyword evidence="3 6" id="KW-0812">Transmembrane</keyword>
<evidence type="ECO:0000256" key="1">
    <source>
        <dbReference type="ARBA" id="ARBA00004651"/>
    </source>
</evidence>
<dbReference type="EMBL" id="CP077302">
    <property type="protein sequence ID" value="QXB18878.1"/>
    <property type="molecule type" value="Genomic_DNA"/>
</dbReference>
<evidence type="ECO:0000313" key="9">
    <source>
        <dbReference type="Proteomes" id="UP000591626"/>
    </source>
</evidence>
<accession>A0AAP6XL03</accession>
<feature type="transmembrane region" description="Helical" evidence="6">
    <location>
        <begin position="71"/>
        <end position="91"/>
    </location>
</feature>
<feature type="transmembrane region" description="Helical" evidence="6">
    <location>
        <begin position="126"/>
        <end position="144"/>
    </location>
</feature>
<evidence type="ECO:0000313" key="7">
    <source>
        <dbReference type="EMBL" id="NJJ03117.1"/>
    </source>
</evidence>
<dbReference type="PANTHER" id="PTHR30086:SF17">
    <property type="entry name" value="LYSE FAMILY TRANSLOCATOR"/>
    <property type="match status" value="1"/>
</dbReference>
<dbReference type="EMBL" id="JAAUVV010000002">
    <property type="protein sequence ID" value="NJJ03117.1"/>
    <property type="molecule type" value="Genomic_DNA"/>
</dbReference>
<keyword evidence="4 6" id="KW-1133">Transmembrane helix</keyword>
<evidence type="ECO:0000313" key="8">
    <source>
        <dbReference type="EMBL" id="QXB18878.1"/>
    </source>
</evidence>
<evidence type="ECO:0000256" key="3">
    <source>
        <dbReference type="ARBA" id="ARBA00022692"/>
    </source>
</evidence>
<dbReference type="Proteomes" id="UP000683520">
    <property type="component" value="Chromosome"/>
</dbReference>
<evidence type="ECO:0000313" key="10">
    <source>
        <dbReference type="Proteomes" id="UP000683520"/>
    </source>
</evidence>
<keyword evidence="5 6" id="KW-0472">Membrane</keyword>
<comment type="subcellular location">
    <subcellularLocation>
        <location evidence="1">Cell membrane</location>
        <topology evidence="1">Multi-pass membrane protein</topology>
    </subcellularLocation>
</comment>
<dbReference type="Proteomes" id="UP000591626">
    <property type="component" value="Unassembled WGS sequence"/>
</dbReference>
<keyword evidence="10" id="KW-1185">Reference proteome</keyword>
<protein>
    <submittedName>
        <fullName evidence="8">LysE family translocator</fullName>
    </submittedName>
    <submittedName>
        <fullName evidence="7">LysE family transporter</fullName>
    </submittedName>
</protein>
<organism evidence="7 9">
    <name type="scientific">Corynebacterium coyleae</name>
    <dbReference type="NCBI Taxonomy" id="53374"/>
    <lineage>
        <taxon>Bacteria</taxon>
        <taxon>Bacillati</taxon>
        <taxon>Actinomycetota</taxon>
        <taxon>Actinomycetes</taxon>
        <taxon>Mycobacteriales</taxon>
        <taxon>Corynebacteriaceae</taxon>
        <taxon>Corynebacterium</taxon>
    </lineage>
</organism>
<feature type="transmembrane region" description="Helical" evidence="6">
    <location>
        <begin position="193"/>
        <end position="212"/>
    </location>
</feature>
<dbReference type="GO" id="GO:0015171">
    <property type="term" value="F:amino acid transmembrane transporter activity"/>
    <property type="evidence" value="ECO:0007669"/>
    <property type="project" value="TreeGrafter"/>
</dbReference>